<organism evidence="4 5">
    <name type="scientific">Bifidobacterium favimelis</name>
    <dbReference type="NCBI Taxonomy" id="3122979"/>
    <lineage>
        <taxon>Bacteria</taxon>
        <taxon>Bacillati</taxon>
        <taxon>Actinomycetota</taxon>
        <taxon>Actinomycetes</taxon>
        <taxon>Bifidobacteriales</taxon>
        <taxon>Bifidobacteriaceae</taxon>
        <taxon>Bifidobacterium</taxon>
    </lineage>
</organism>
<feature type="compositionally biased region" description="Basic and acidic residues" evidence="1">
    <location>
        <begin position="76"/>
        <end position="89"/>
    </location>
</feature>
<feature type="compositionally biased region" description="Basic and acidic residues" evidence="1">
    <location>
        <begin position="319"/>
        <end position="328"/>
    </location>
</feature>
<feature type="compositionally biased region" description="Low complexity" evidence="1">
    <location>
        <begin position="304"/>
        <end position="315"/>
    </location>
</feature>
<protein>
    <recommendedName>
        <fullName evidence="3">TPM domain-containing protein</fullName>
    </recommendedName>
</protein>
<comment type="caution">
    <text evidence="4">The sequence shown here is derived from an EMBL/GenBank/DDBJ whole genome shotgun (WGS) entry which is preliminary data.</text>
</comment>
<sequence>MTKRMKPGPADPHVVEHDHFGHPSTGEGRQDALAGGRRPALRFLCLVVVLLSLLSLLVPAGSCVRWAPSAVMTARADGKEEEGKGEGADRQAGPGTLTEDITDPQNLLGADVGSVRDAIATARSETGVKVKLLYLSNFSRGSNPDAWAQRVLASMNPDPDTVLLAVASQDGKLVVAVSSNSDSWLKDQTTVDTLSQAALGPISDHDPPDWVGSARAMIAAISTARQEYRRHRIVFWGSIGFAVLIAVLLATGAILWRRHRRRHPHRAPSLKHGPPPSKNPLRRHRRPGREPSEGGAASRKGPEPAEGTEAAAVGGAKKKSADVQETSR</sequence>
<evidence type="ECO:0000256" key="2">
    <source>
        <dbReference type="SAM" id="Phobius"/>
    </source>
</evidence>
<evidence type="ECO:0000259" key="3">
    <source>
        <dbReference type="Pfam" id="PF04536"/>
    </source>
</evidence>
<gene>
    <name evidence="4" type="ORF">V8P97_03010</name>
</gene>
<keyword evidence="2" id="KW-0472">Membrane</keyword>
<feature type="domain" description="TPM" evidence="3">
    <location>
        <begin position="101"/>
        <end position="206"/>
    </location>
</feature>
<feature type="region of interest" description="Disordered" evidence="1">
    <location>
        <begin position="76"/>
        <end position="105"/>
    </location>
</feature>
<keyword evidence="2" id="KW-0812">Transmembrane</keyword>
<evidence type="ECO:0000256" key="1">
    <source>
        <dbReference type="SAM" id="MobiDB-lite"/>
    </source>
</evidence>
<dbReference type="EMBL" id="JBANBB010000001">
    <property type="protein sequence ID" value="MEK0306440.1"/>
    <property type="molecule type" value="Genomic_DNA"/>
</dbReference>
<reference evidence="4 5" key="1">
    <citation type="submission" date="2024-02" db="EMBL/GenBank/DDBJ databases">
        <title>Bifidobacterium honeyensis sp. nov., isolated from the comb honey.</title>
        <authorList>
            <person name="Liu W."/>
            <person name="Li Y."/>
        </authorList>
    </citation>
    <scope>NUCLEOTIDE SEQUENCE [LARGE SCALE GENOMIC DNA]</scope>
    <source>
        <strain evidence="4 5">IMAU50988</strain>
    </source>
</reference>
<accession>A0ABU8ZN57</accession>
<dbReference type="InterPro" id="IPR007621">
    <property type="entry name" value="TPM_dom"/>
</dbReference>
<dbReference type="Gene3D" id="3.10.310.50">
    <property type="match status" value="1"/>
</dbReference>
<feature type="region of interest" description="Disordered" evidence="1">
    <location>
        <begin position="262"/>
        <end position="328"/>
    </location>
</feature>
<evidence type="ECO:0000313" key="5">
    <source>
        <dbReference type="Proteomes" id="UP001373159"/>
    </source>
</evidence>
<proteinExistence type="predicted"/>
<name>A0ABU8ZN57_9BIFI</name>
<evidence type="ECO:0000313" key="4">
    <source>
        <dbReference type="EMBL" id="MEK0306440.1"/>
    </source>
</evidence>
<feature type="region of interest" description="Disordered" evidence="1">
    <location>
        <begin position="1"/>
        <end position="33"/>
    </location>
</feature>
<feature type="transmembrane region" description="Helical" evidence="2">
    <location>
        <begin position="39"/>
        <end position="58"/>
    </location>
</feature>
<feature type="transmembrane region" description="Helical" evidence="2">
    <location>
        <begin position="233"/>
        <end position="256"/>
    </location>
</feature>
<dbReference type="Pfam" id="PF04536">
    <property type="entry name" value="TPM_phosphatase"/>
    <property type="match status" value="1"/>
</dbReference>
<keyword evidence="5" id="KW-1185">Reference proteome</keyword>
<keyword evidence="2" id="KW-1133">Transmembrane helix</keyword>
<dbReference type="Proteomes" id="UP001373159">
    <property type="component" value="Unassembled WGS sequence"/>
</dbReference>
<dbReference type="RefSeq" id="WP_340468959.1">
    <property type="nucleotide sequence ID" value="NZ_JBANBB010000001.1"/>
</dbReference>